<feature type="transmembrane region" description="Helical" evidence="1">
    <location>
        <begin position="242"/>
        <end position="261"/>
    </location>
</feature>
<organism evidence="3 4">
    <name type="scientific">Parambassis ranga</name>
    <name type="common">Indian glassy fish</name>
    <dbReference type="NCBI Taxonomy" id="210632"/>
    <lineage>
        <taxon>Eukaryota</taxon>
        <taxon>Metazoa</taxon>
        <taxon>Chordata</taxon>
        <taxon>Craniata</taxon>
        <taxon>Vertebrata</taxon>
        <taxon>Euteleostomi</taxon>
        <taxon>Actinopterygii</taxon>
        <taxon>Neopterygii</taxon>
        <taxon>Teleostei</taxon>
        <taxon>Neoteleostei</taxon>
        <taxon>Acanthomorphata</taxon>
        <taxon>Ovalentaria</taxon>
        <taxon>Ambassidae</taxon>
        <taxon>Parambassis</taxon>
    </lineage>
</organism>
<dbReference type="InterPro" id="IPR013783">
    <property type="entry name" value="Ig-like_fold"/>
</dbReference>
<dbReference type="PROSITE" id="PS50853">
    <property type="entry name" value="FN3"/>
    <property type="match status" value="1"/>
</dbReference>
<sequence length="321" mass="35663">MELTCGRWRSELAAPRCSVSLLTAMMLLDVTRDVWMLPAPSGVSMESVNMKHTLRWLPLQASCNTTVLYSVQYQGEFELLLQDGRWLDAAECQLIPYALCDLTFDLGSDSDYNVRVRARCGLRRSDWSGLSRPFNRRDTVVTPPDVKVTTAGDVLQVSFDRLPLTSTVSVRVWKKGEDLQAVVHSMPAEQKQLTVPALQAGTVYCVRAQTVLDAQLKSSNTDTQCVTITGPDAATWRRPTTLTLTVVITAGLLFAVFWSVIHCRPDVCQTFFHKELLPGSLKGDWKFPQHSVRPQEEEGLCEQISVVLSVDPAGSTSQQAD</sequence>
<dbReference type="FunCoup" id="A0A6P7K1Z3">
    <property type="interactions" value="563"/>
</dbReference>
<dbReference type="AlphaFoldDB" id="A0A6P7K1Z3"/>
<keyword evidence="3" id="KW-1185">Reference proteome</keyword>
<dbReference type="Pfam" id="PF09294">
    <property type="entry name" value="Interfer-bind"/>
    <property type="match status" value="1"/>
</dbReference>
<keyword evidence="4" id="KW-0675">Receptor</keyword>
<dbReference type="PANTHER" id="PTHR20859:SF48">
    <property type="entry name" value="INTERLEUKIN-20 RECEPTOR SUBUNIT BETA"/>
    <property type="match status" value="1"/>
</dbReference>
<dbReference type="InterPro" id="IPR036116">
    <property type="entry name" value="FN3_sf"/>
</dbReference>
<keyword evidence="1" id="KW-0812">Transmembrane</keyword>
<dbReference type="Gene3D" id="2.60.40.10">
    <property type="entry name" value="Immunoglobulins"/>
    <property type="match status" value="2"/>
</dbReference>
<dbReference type="CTD" id="100174902"/>
<keyword evidence="1" id="KW-0472">Membrane</keyword>
<accession>A0A6P7K1Z3</accession>
<dbReference type="Pfam" id="PF01108">
    <property type="entry name" value="Tissue_fac"/>
    <property type="match status" value="1"/>
</dbReference>
<dbReference type="CDD" id="cd00063">
    <property type="entry name" value="FN3"/>
    <property type="match status" value="1"/>
</dbReference>
<keyword evidence="1" id="KW-1133">Transmembrane helix</keyword>
<evidence type="ECO:0000313" key="4">
    <source>
        <dbReference type="RefSeq" id="XP_028283209.1"/>
    </source>
</evidence>
<dbReference type="PANTHER" id="PTHR20859">
    <property type="entry name" value="INTERFERON/INTERLEUKIN RECEPTOR"/>
    <property type="match status" value="1"/>
</dbReference>
<feature type="domain" description="Fibronectin type-III" evidence="2">
    <location>
        <begin position="140"/>
        <end position="232"/>
    </location>
</feature>
<dbReference type="InterPro" id="IPR003961">
    <property type="entry name" value="FN3_dom"/>
</dbReference>
<reference evidence="4" key="1">
    <citation type="submission" date="2025-08" db="UniProtKB">
        <authorList>
            <consortium name="RefSeq"/>
        </authorList>
    </citation>
    <scope>IDENTIFICATION</scope>
</reference>
<dbReference type="GeneID" id="114449599"/>
<proteinExistence type="predicted"/>
<evidence type="ECO:0000313" key="3">
    <source>
        <dbReference type="Proteomes" id="UP000515145"/>
    </source>
</evidence>
<evidence type="ECO:0000256" key="1">
    <source>
        <dbReference type="SAM" id="Phobius"/>
    </source>
</evidence>
<dbReference type="GO" id="GO:0042015">
    <property type="term" value="F:interleukin-20 binding"/>
    <property type="evidence" value="ECO:0007669"/>
    <property type="project" value="TreeGrafter"/>
</dbReference>
<dbReference type="GO" id="GO:0004896">
    <property type="term" value="F:cytokine receptor activity"/>
    <property type="evidence" value="ECO:0007669"/>
    <property type="project" value="TreeGrafter"/>
</dbReference>
<evidence type="ECO:0000259" key="2">
    <source>
        <dbReference type="PROSITE" id="PS50853"/>
    </source>
</evidence>
<dbReference type="Proteomes" id="UP000515145">
    <property type="component" value="Chromosome 17"/>
</dbReference>
<dbReference type="InterPro" id="IPR050650">
    <property type="entry name" value="Type-II_Cytokine-TF_Rcpt"/>
</dbReference>
<dbReference type="SUPFAM" id="SSF49265">
    <property type="entry name" value="Fibronectin type III"/>
    <property type="match status" value="2"/>
</dbReference>
<dbReference type="GO" id="GO:0005886">
    <property type="term" value="C:plasma membrane"/>
    <property type="evidence" value="ECO:0007669"/>
    <property type="project" value="TreeGrafter"/>
</dbReference>
<dbReference type="InParanoid" id="A0A6P7K1Z3"/>
<gene>
    <name evidence="4" type="primary">crfb16</name>
</gene>
<protein>
    <submittedName>
        <fullName evidence="4">Interleukin-20 receptor subunit beta</fullName>
    </submittedName>
</protein>
<dbReference type="OrthoDB" id="8704831at2759"/>
<name>A0A6P7K1Z3_9TELE</name>
<dbReference type="InterPro" id="IPR015373">
    <property type="entry name" value="Interferon/interleukin_rcp_dom"/>
</dbReference>
<dbReference type="RefSeq" id="XP_028283209.1">
    <property type="nucleotide sequence ID" value="XM_028427408.1"/>
</dbReference>